<evidence type="ECO:0000313" key="8">
    <source>
        <dbReference type="EMBL" id="RCS54810.1"/>
    </source>
</evidence>
<dbReference type="GO" id="GO:0020037">
    <property type="term" value="F:heme binding"/>
    <property type="evidence" value="ECO:0007669"/>
    <property type="project" value="InterPro"/>
</dbReference>
<dbReference type="Pfam" id="PF23500">
    <property type="entry name" value="DUF7133"/>
    <property type="match status" value="2"/>
</dbReference>
<dbReference type="InterPro" id="IPR036514">
    <property type="entry name" value="SGNH_hydro_sf"/>
</dbReference>
<gene>
    <name evidence="8" type="ORF">DTL42_06725</name>
</gene>
<accession>A0A368KWL9</accession>
<keyword evidence="1 4" id="KW-0349">Heme</keyword>
<dbReference type="InterPro" id="IPR016024">
    <property type="entry name" value="ARM-type_fold"/>
</dbReference>
<evidence type="ECO:0000259" key="6">
    <source>
        <dbReference type="PROSITE" id="PS51007"/>
    </source>
</evidence>
<dbReference type="InterPro" id="IPR011042">
    <property type="entry name" value="6-blade_b-propeller_TolB-like"/>
</dbReference>
<keyword evidence="5" id="KW-0732">Signal</keyword>
<dbReference type="SUPFAM" id="SSF56988">
    <property type="entry name" value="Anthrax protective antigen"/>
    <property type="match status" value="1"/>
</dbReference>
<dbReference type="EMBL" id="QPEX01000010">
    <property type="protein sequence ID" value="RCS54810.1"/>
    <property type="molecule type" value="Genomic_DNA"/>
</dbReference>
<evidence type="ECO:0000256" key="4">
    <source>
        <dbReference type="PROSITE-ProRule" id="PRU00433"/>
    </source>
</evidence>
<dbReference type="InterPro" id="IPR009056">
    <property type="entry name" value="Cyt_c-like_dom"/>
</dbReference>
<dbReference type="InterPro" id="IPR013427">
    <property type="entry name" value="Haem-bd_dom_put"/>
</dbReference>
<evidence type="ECO:0000256" key="1">
    <source>
        <dbReference type="ARBA" id="ARBA00022617"/>
    </source>
</evidence>
<dbReference type="Gene3D" id="2.120.10.30">
    <property type="entry name" value="TolB, C-terminal domain"/>
    <property type="match status" value="1"/>
</dbReference>
<protein>
    <recommendedName>
        <fullName evidence="10">C-type cytochrome</fullName>
    </recommendedName>
</protein>
<keyword evidence="2 4" id="KW-0479">Metal-binding</keyword>
<feature type="domain" description="Cytochrome c" evidence="6">
    <location>
        <begin position="1494"/>
        <end position="1633"/>
    </location>
</feature>
<evidence type="ECO:0000256" key="2">
    <source>
        <dbReference type="ARBA" id="ARBA00022723"/>
    </source>
</evidence>
<dbReference type="InterPro" id="IPR055557">
    <property type="entry name" value="DUF7133"/>
</dbReference>
<dbReference type="PROSITE" id="PS51007">
    <property type="entry name" value="CYTC"/>
    <property type="match status" value="2"/>
</dbReference>
<dbReference type="CDD" id="cd01834">
    <property type="entry name" value="SGNH_hydrolase_like_2"/>
    <property type="match status" value="1"/>
</dbReference>
<dbReference type="InterPro" id="IPR011041">
    <property type="entry name" value="Quinoprot_gluc/sorb_DH_b-prop"/>
</dbReference>
<dbReference type="SUPFAM" id="SSF50952">
    <property type="entry name" value="Soluble quinoprotein glucose dehydrogenase"/>
    <property type="match status" value="1"/>
</dbReference>
<dbReference type="InterPro" id="IPR011989">
    <property type="entry name" value="ARM-like"/>
</dbReference>
<organism evidence="8 9">
    <name type="scientific">Bremerella cremea</name>
    <dbReference type="NCBI Taxonomy" id="1031537"/>
    <lineage>
        <taxon>Bacteria</taxon>
        <taxon>Pseudomonadati</taxon>
        <taxon>Planctomycetota</taxon>
        <taxon>Planctomycetia</taxon>
        <taxon>Pirellulales</taxon>
        <taxon>Pirellulaceae</taxon>
        <taxon>Bremerella</taxon>
    </lineage>
</organism>
<dbReference type="Pfam" id="PF13472">
    <property type="entry name" value="Lipase_GDSL_2"/>
    <property type="match status" value="1"/>
</dbReference>
<dbReference type="InterPro" id="IPR013830">
    <property type="entry name" value="SGNH_hydro"/>
</dbReference>
<dbReference type="Gene3D" id="3.90.182.10">
    <property type="entry name" value="Toxin - Anthrax Protective Antigen,domain 1"/>
    <property type="match status" value="1"/>
</dbReference>
<dbReference type="Gene3D" id="3.40.50.1110">
    <property type="entry name" value="SGNH hydrolase"/>
    <property type="match status" value="1"/>
</dbReference>
<feature type="domain" description="PA14" evidence="7">
    <location>
        <begin position="1056"/>
        <end position="1196"/>
    </location>
</feature>
<dbReference type="SUPFAM" id="SSF48371">
    <property type="entry name" value="ARM repeat"/>
    <property type="match status" value="1"/>
</dbReference>
<dbReference type="PANTHER" id="PTHR33546">
    <property type="entry name" value="LARGE, MULTIFUNCTIONAL SECRETED PROTEIN-RELATED"/>
    <property type="match status" value="1"/>
</dbReference>
<dbReference type="InterPro" id="IPR011658">
    <property type="entry name" value="PA14_dom"/>
</dbReference>
<dbReference type="InterPro" id="IPR037524">
    <property type="entry name" value="PA14/GLEYA"/>
</dbReference>
<keyword evidence="3 4" id="KW-0408">Iron</keyword>
<dbReference type="GO" id="GO:0046872">
    <property type="term" value="F:metal ion binding"/>
    <property type="evidence" value="ECO:0007669"/>
    <property type="project" value="UniProtKB-KW"/>
</dbReference>
<dbReference type="GO" id="GO:0009055">
    <property type="term" value="F:electron transfer activity"/>
    <property type="evidence" value="ECO:0007669"/>
    <property type="project" value="InterPro"/>
</dbReference>
<dbReference type="Pfam" id="PF13646">
    <property type="entry name" value="HEAT_2"/>
    <property type="match status" value="1"/>
</dbReference>
<dbReference type="Pfam" id="PF00034">
    <property type="entry name" value="Cytochrom_C"/>
    <property type="match status" value="2"/>
</dbReference>
<evidence type="ECO:0000313" key="9">
    <source>
        <dbReference type="Proteomes" id="UP000253562"/>
    </source>
</evidence>
<feature type="signal peptide" evidence="5">
    <location>
        <begin position="1"/>
        <end position="25"/>
    </location>
</feature>
<evidence type="ECO:0000256" key="3">
    <source>
        <dbReference type="ARBA" id="ARBA00023004"/>
    </source>
</evidence>
<dbReference type="NCBIfam" id="TIGR02603">
    <property type="entry name" value="CxxCH_TIGR02603"/>
    <property type="match status" value="1"/>
</dbReference>
<dbReference type="SUPFAM" id="SSF52266">
    <property type="entry name" value="SGNH hydrolase"/>
    <property type="match status" value="1"/>
</dbReference>
<dbReference type="SUPFAM" id="SSF46626">
    <property type="entry name" value="Cytochrome c"/>
    <property type="match status" value="2"/>
</dbReference>
<dbReference type="PROSITE" id="PS51820">
    <property type="entry name" value="PA14"/>
    <property type="match status" value="1"/>
</dbReference>
<dbReference type="PANTHER" id="PTHR33546:SF1">
    <property type="entry name" value="LARGE, MULTIFUNCTIONAL SECRETED PROTEIN"/>
    <property type="match status" value="1"/>
</dbReference>
<evidence type="ECO:0000259" key="7">
    <source>
        <dbReference type="PROSITE" id="PS51820"/>
    </source>
</evidence>
<reference evidence="8 9" key="1">
    <citation type="submission" date="2018-07" db="EMBL/GenBank/DDBJ databases">
        <title>Comparative genomes isolates from brazilian mangrove.</title>
        <authorList>
            <person name="De Araujo J.E."/>
            <person name="Taketani R.G."/>
            <person name="Silva M.C.P."/>
            <person name="Lourenco M.V."/>
            <person name="Oliveira V.M."/>
            <person name="Andreote F.D."/>
        </authorList>
    </citation>
    <scope>NUCLEOTIDE SEQUENCE [LARGE SCALE GENOMIC DNA]</scope>
    <source>
        <strain evidence="8 9">HEX PRIS-MGV</strain>
    </source>
</reference>
<evidence type="ECO:0008006" key="10">
    <source>
        <dbReference type="Google" id="ProtNLM"/>
    </source>
</evidence>
<name>A0A368KWL9_9BACT</name>
<comment type="caution">
    <text evidence="8">The sequence shown here is derived from an EMBL/GenBank/DDBJ whole genome shotgun (WGS) entry which is preliminary data.</text>
</comment>
<dbReference type="Gene3D" id="1.10.760.10">
    <property type="entry name" value="Cytochrome c-like domain"/>
    <property type="match status" value="2"/>
</dbReference>
<dbReference type="Proteomes" id="UP000253562">
    <property type="component" value="Unassembled WGS sequence"/>
</dbReference>
<evidence type="ECO:0000256" key="5">
    <source>
        <dbReference type="SAM" id="SignalP"/>
    </source>
</evidence>
<proteinExistence type="predicted"/>
<dbReference type="SMART" id="SM00758">
    <property type="entry name" value="PA14"/>
    <property type="match status" value="1"/>
</dbReference>
<feature type="chain" id="PRO_5016587052" description="C-type cytochrome" evidence="5">
    <location>
        <begin position="26"/>
        <end position="1643"/>
    </location>
</feature>
<feature type="domain" description="Cytochrome c" evidence="6">
    <location>
        <begin position="1324"/>
        <end position="1420"/>
    </location>
</feature>
<dbReference type="Pfam" id="PF07691">
    <property type="entry name" value="PA14"/>
    <property type="match status" value="1"/>
</dbReference>
<dbReference type="Gene3D" id="1.25.10.10">
    <property type="entry name" value="Leucine-rich Repeat Variant"/>
    <property type="match status" value="1"/>
</dbReference>
<dbReference type="GO" id="GO:0016788">
    <property type="term" value="F:hydrolase activity, acting on ester bonds"/>
    <property type="evidence" value="ECO:0007669"/>
    <property type="project" value="UniProtKB-ARBA"/>
</dbReference>
<dbReference type="InterPro" id="IPR036909">
    <property type="entry name" value="Cyt_c-like_dom_sf"/>
</dbReference>
<sequence length="1643" mass="181001">MASMRTLILAILASVSVLISSDIHAQTLKLKEGDHISFIGNTTADRMQHHAWLETYIHALHPELELTFRNLAFPGDELKLRPREDNFGNPDQWLTKNETDVVFAFFGYNEALKGPQAVDGFKKDLAETIDGMLSQKYNGESAPQIVMFSPIAHENLYNRHLPDGSQNNPNLKLYTEAMKEVCEKKGVLFVDLFTPTQKLYADAKTPLTMNGIHLLEHGNQAVAEIIVPQLFGKPAPDASSREIAKLRDAVLDKNYYWFSRYRVVDGYNVFGGRSKLAWFGQSNADVMKREMEIFDVMTANRDARVWAIAQGGDLEVKDDNIPEELIVKSNREGDLADGRFSYNTAEEGLKKLTLHDGLEANVFASEEMFPELINPVQMAVDPNGHLYASVWPSYPHWNPTQPRTDRIVCLPDDNQDGVADRCVVFADGLNSVTGFEFWGGGMLVASLPELWFLKDTDGDLKADVKIRVLQGLSSADSHHSANAMVLGPDGWLYWSRGVFNVATMETPTHTYRSTQTGVHRFNPRTFEMEFHYPIGPNPHGDVFDRWGYQFANDGTTGTGSYVNIGKGIGNKQWFEKRVRPVAATGILSSSHFPEELQDNFLICNCIGFLGVLNHEVQYDGADITCKEVEPILVSSDPNFRPSDVEIGSDGALYVADWANALIGHMQHNMRDPNRDHQHGRIIRVTAAGRPLLEPVRLKDKPLPEVLDAFYAKDNATRYRARIELSGRDSEEVQAAIAEFIAAKDINNPDDAQAMLECLWVLEEHRLPNVDLVKKVYQAAEPRVRAASIRTLGHWADTAEDWQDLLLAAAADESPLVRAEAIKSAVEFHNGASAEVIFEAATHPLDPELNNILKYARSRIDVDQMIVEAIRSGRKLSPAATSYALEKASTDLLLKLDRTEAVYRAILSRAGVAPQYRLEALQALASQAGNRSVVAELLSWISKAEQENLASLNDLTQLLAQPSPAELANASAELAKLAATTKTPLVRRAVYSSWILSGGAEAAWEQASQSPNLMADLLRSAKQVSNSKAAAPLLSKIRPLMFELPANLRPESESASQDVPAVAFDYYQPNPAQNVAIETLNGVKPTFSGRMDNFGKYVPKGKHDEFATKMRTTVVAPVAGSYKFSIISDDGSRLYLNGAELINNDGLHGMVEKSGSASLTAGPHELVVTYFDNGGGDGLRVMWEGPGIKKQPIPTSALRPAGQIDLRVAAIDAITAWPGDLKQKIADFAALSTSGDLSDEGLKALSTLSPQTVADTLSDSARDAVLASLLTLAKDANPVEKQSEQYAALLSLGDNLVAKTTTNRNAISKSLVDLRNSIPVKADPQVMALGKEVFTRESHCATCHQVHGQGMPNLYPPIDGSLWATGSEDRLIALALDGMHGTIEVKGKTYSSPPLPPMTGFRQLLNDEEMAAVLTYVRNSWTNRAKPIEPSQVAKIRAIDRGDATFWHVNDLMEKYPLEDGRKPIESQGDQWVPKFVKEWKLADIDPQKVNASQRNFAVGQVYFNRLGCAQCHGMNDKGGNFGPDLAKLTDKKRTASHVLESILEPSKDIDDKYRMQTILTVDGKVISGLVVADTKDEIQLVTDPLNPTKPTIINKDDIEEQSATATTIMPSGMMNWLTEEEIYDLTAFVLSGGNQEDKLFQAK</sequence>